<name>A0A1J1IRQ3_9DIPT</name>
<organism evidence="14 15">
    <name type="scientific">Clunio marinus</name>
    <dbReference type="NCBI Taxonomy" id="568069"/>
    <lineage>
        <taxon>Eukaryota</taxon>
        <taxon>Metazoa</taxon>
        <taxon>Ecdysozoa</taxon>
        <taxon>Arthropoda</taxon>
        <taxon>Hexapoda</taxon>
        <taxon>Insecta</taxon>
        <taxon>Pterygota</taxon>
        <taxon>Neoptera</taxon>
        <taxon>Endopterygota</taxon>
        <taxon>Diptera</taxon>
        <taxon>Nematocera</taxon>
        <taxon>Chironomoidea</taxon>
        <taxon>Chironomidae</taxon>
        <taxon>Clunio</taxon>
    </lineage>
</organism>
<dbReference type="Gene3D" id="1.10.287.770">
    <property type="entry name" value="YojJ-like"/>
    <property type="match status" value="1"/>
</dbReference>
<protein>
    <submittedName>
        <fullName evidence="14">CLUMA_CG015089, isoform A</fullName>
    </submittedName>
</protein>
<evidence type="ECO:0000256" key="13">
    <source>
        <dbReference type="SAM" id="Phobius"/>
    </source>
</evidence>
<keyword evidence="7" id="KW-0915">Sodium</keyword>
<comment type="similarity">
    <text evidence="2 12">Belongs to the amiloride-sensitive sodium channel (TC 1.A.6) family.</text>
</comment>
<keyword evidence="9 13" id="KW-0472">Membrane</keyword>
<keyword evidence="6 13" id="KW-1133">Transmembrane helix</keyword>
<keyword evidence="10 12" id="KW-0739">Sodium transport</keyword>
<dbReference type="Pfam" id="PF00858">
    <property type="entry name" value="ASC"/>
    <property type="match status" value="1"/>
</dbReference>
<evidence type="ECO:0000313" key="15">
    <source>
        <dbReference type="Proteomes" id="UP000183832"/>
    </source>
</evidence>
<accession>A0A1J1IRQ3</accession>
<comment type="subcellular location">
    <subcellularLocation>
        <location evidence="1">Membrane</location>
        <topology evidence="1">Multi-pass membrane protein</topology>
    </subcellularLocation>
</comment>
<dbReference type="Proteomes" id="UP000183832">
    <property type="component" value="Unassembled WGS sequence"/>
</dbReference>
<keyword evidence="3 12" id="KW-0813">Transport</keyword>
<keyword evidence="15" id="KW-1185">Reference proteome</keyword>
<dbReference type="STRING" id="568069.A0A1J1IRQ3"/>
<dbReference type="PANTHER" id="PTHR11690">
    <property type="entry name" value="AMILORIDE-SENSITIVE SODIUM CHANNEL-RELATED"/>
    <property type="match status" value="1"/>
</dbReference>
<dbReference type="EMBL" id="CVRI01000057">
    <property type="protein sequence ID" value="CRL02236.1"/>
    <property type="molecule type" value="Genomic_DNA"/>
</dbReference>
<evidence type="ECO:0000256" key="8">
    <source>
        <dbReference type="ARBA" id="ARBA00023065"/>
    </source>
</evidence>
<evidence type="ECO:0000256" key="7">
    <source>
        <dbReference type="ARBA" id="ARBA00023053"/>
    </source>
</evidence>
<reference evidence="14 15" key="1">
    <citation type="submission" date="2015-04" db="EMBL/GenBank/DDBJ databases">
        <authorList>
            <person name="Syromyatnikov M.Y."/>
            <person name="Popov V.N."/>
        </authorList>
    </citation>
    <scope>NUCLEOTIDE SEQUENCE [LARGE SCALE GENOMIC DNA]</scope>
</reference>
<evidence type="ECO:0000256" key="9">
    <source>
        <dbReference type="ARBA" id="ARBA00023136"/>
    </source>
</evidence>
<evidence type="ECO:0000256" key="4">
    <source>
        <dbReference type="ARBA" id="ARBA00022461"/>
    </source>
</evidence>
<dbReference type="PANTHER" id="PTHR11690:SF179">
    <property type="entry name" value="PICKPOCKET 10"/>
    <property type="match status" value="1"/>
</dbReference>
<proteinExistence type="inferred from homology"/>
<dbReference type="GO" id="GO:0015280">
    <property type="term" value="F:ligand-gated sodium channel activity"/>
    <property type="evidence" value="ECO:0007669"/>
    <property type="project" value="TreeGrafter"/>
</dbReference>
<keyword evidence="4 12" id="KW-0894">Sodium channel</keyword>
<gene>
    <name evidence="14" type="ORF">CLUMA_CG015089</name>
</gene>
<evidence type="ECO:0000313" key="14">
    <source>
        <dbReference type="EMBL" id="CRL02236.1"/>
    </source>
</evidence>
<keyword evidence="8 12" id="KW-0406">Ion transport</keyword>
<evidence type="ECO:0000256" key="6">
    <source>
        <dbReference type="ARBA" id="ARBA00022989"/>
    </source>
</evidence>
<evidence type="ECO:0000256" key="3">
    <source>
        <dbReference type="ARBA" id="ARBA00022448"/>
    </source>
</evidence>
<sequence length="474" mass="55791">MFRYFFKRVNDFVNNFLNHSGIHGFVYLGNTFVLHIFEKFFWLGLICGALYLTIHFSLESWDRYLHKNIVVSIERDHYYWNTSLPSFTVCPMERLNRNIYNKYIQMHDLTHDEKEELFDFLESLANSTYINFQNIKNTSNTDNILKKLNISSSTYLNLIYNLTEDLTIRKMKYLENKMKYEYLKVTQVLTEYGLCYVTNNFLANNLSTSFLLENKISELHSSFDGKLVHDVVSANIFDGRTSFNLLGFPSPITVFMHSAYETMNIARTYGYINETFEFTTHSSEIITTDTLKEDTSISQRNCRFHSESNLTHFKVYTKYLCMSECRLNIALDLCGCIPWFYFNEVSNPKPICSYHQLKTCFPNKKELFLEFKNPQSSKKERKFECFCLQNCINSFVVVDEAKPMLLRQYLNGIGILSATEKYPQLRYIREEIFTLTDFFVSVGATAGLFLGLSVLGFIEIFYYFSIRLFLFITE</sequence>
<dbReference type="AlphaFoldDB" id="A0A1J1IRQ3"/>
<evidence type="ECO:0000256" key="1">
    <source>
        <dbReference type="ARBA" id="ARBA00004141"/>
    </source>
</evidence>
<evidence type="ECO:0000256" key="12">
    <source>
        <dbReference type="RuleBase" id="RU000679"/>
    </source>
</evidence>
<keyword evidence="11 12" id="KW-0407">Ion channel</keyword>
<dbReference type="InterPro" id="IPR001873">
    <property type="entry name" value="ENaC"/>
</dbReference>
<feature type="transmembrane region" description="Helical" evidence="13">
    <location>
        <begin position="438"/>
        <end position="464"/>
    </location>
</feature>
<keyword evidence="5 12" id="KW-0812">Transmembrane</keyword>
<evidence type="ECO:0000256" key="10">
    <source>
        <dbReference type="ARBA" id="ARBA00023201"/>
    </source>
</evidence>
<evidence type="ECO:0000256" key="5">
    <source>
        <dbReference type="ARBA" id="ARBA00022692"/>
    </source>
</evidence>
<dbReference type="OrthoDB" id="6628406at2759"/>
<evidence type="ECO:0000256" key="2">
    <source>
        <dbReference type="ARBA" id="ARBA00007193"/>
    </source>
</evidence>
<dbReference type="GO" id="GO:0005886">
    <property type="term" value="C:plasma membrane"/>
    <property type="evidence" value="ECO:0007669"/>
    <property type="project" value="TreeGrafter"/>
</dbReference>
<evidence type="ECO:0000256" key="11">
    <source>
        <dbReference type="ARBA" id="ARBA00023303"/>
    </source>
</evidence>
<dbReference type="Gene3D" id="1.10.287.820">
    <property type="entry name" value="Acid-sensing ion channel domain"/>
    <property type="match status" value="1"/>
</dbReference>